<dbReference type="AlphaFoldDB" id="A0A1N6T888"/>
<evidence type="ECO:0000256" key="1">
    <source>
        <dbReference type="SAM" id="Phobius"/>
    </source>
</evidence>
<keyword evidence="1" id="KW-0472">Membrane</keyword>
<keyword evidence="1" id="KW-1133">Transmembrane helix</keyword>
<gene>
    <name evidence="2" type="ORF">SAMN05878282_104362</name>
</gene>
<proteinExistence type="predicted"/>
<dbReference type="EMBL" id="FTMP01000004">
    <property type="protein sequence ID" value="SIQ49605.1"/>
    <property type="molecule type" value="Genomic_DNA"/>
</dbReference>
<feature type="transmembrane region" description="Helical" evidence="1">
    <location>
        <begin position="47"/>
        <end position="65"/>
    </location>
</feature>
<sequence>MSVYFETGFSDPKAMILTLAGYILILCLPLAITYIATGLKGSLLRQIKLSAVALIIVVAGCFIFYGPTISYLALALAVLSLGFSVHQVLNRHKIEEGL</sequence>
<keyword evidence="1" id="KW-0812">Transmembrane</keyword>
<reference evidence="2 3" key="1">
    <citation type="submission" date="2017-01" db="EMBL/GenBank/DDBJ databases">
        <authorList>
            <person name="Mah S.A."/>
            <person name="Swanson W.J."/>
            <person name="Moy G.W."/>
            <person name="Vacquier V.D."/>
        </authorList>
    </citation>
    <scope>NUCLEOTIDE SEQUENCE [LARGE SCALE GENOMIC DNA]</scope>
    <source>
        <strain evidence="2 3">RU36E</strain>
    </source>
</reference>
<name>A0A1N6T888_AQUAC</name>
<accession>A0A1N6T888</accession>
<dbReference type="RefSeq" id="WP_076426728.1">
    <property type="nucleotide sequence ID" value="NZ_FTMP01000004.1"/>
</dbReference>
<evidence type="ECO:0000313" key="3">
    <source>
        <dbReference type="Proteomes" id="UP000185841"/>
    </source>
</evidence>
<organism evidence="2 3">
    <name type="scientific">Aquipseudomonas alcaligenes</name>
    <name type="common">Pseudomonas alcaligenes</name>
    <dbReference type="NCBI Taxonomy" id="43263"/>
    <lineage>
        <taxon>Bacteria</taxon>
        <taxon>Pseudomonadati</taxon>
        <taxon>Pseudomonadota</taxon>
        <taxon>Gammaproteobacteria</taxon>
        <taxon>Pseudomonadales</taxon>
        <taxon>Pseudomonadaceae</taxon>
        <taxon>Aquipseudomonas</taxon>
    </lineage>
</organism>
<protein>
    <submittedName>
        <fullName evidence="2">Uncharacterized protein</fullName>
    </submittedName>
</protein>
<evidence type="ECO:0000313" key="2">
    <source>
        <dbReference type="EMBL" id="SIQ49605.1"/>
    </source>
</evidence>
<dbReference type="Proteomes" id="UP000185841">
    <property type="component" value="Unassembled WGS sequence"/>
</dbReference>
<feature type="transmembrane region" description="Helical" evidence="1">
    <location>
        <begin position="14"/>
        <end position="35"/>
    </location>
</feature>